<dbReference type="CDD" id="cd07389">
    <property type="entry name" value="MPP_PhoD"/>
    <property type="match status" value="1"/>
</dbReference>
<organism evidence="4 5">
    <name type="scientific">Papiliotrema laurentii</name>
    <name type="common">Cryptococcus laurentii</name>
    <dbReference type="NCBI Taxonomy" id="5418"/>
    <lineage>
        <taxon>Eukaryota</taxon>
        <taxon>Fungi</taxon>
        <taxon>Dikarya</taxon>
        <taxon>Basidiomycota</taxon>
        <taxon>Agaricomycotina</taxon>
        <taxon>Tremellomycetes</taxon>
        <taxon>Tremellales</taxon>
        <taxon>Rhynchogastremaceae</taxon>
        <taxon>Papiliotrema</taxon>
    </lineage>
</organism>
<comment type="caution">
    <text evidence="4">The sequence shown here is derived from an EMBL/GenBank/DDBJ whole genome shotgun (WGS) entry which is preliminary data.</text>
</comment>
<dbReference type="InterPro" id="IPR018946">
    <property type="entry name" value="PhoD-like_MPP"/>
</dbReference>
<evidence type="ECO:0000313" key="5">
    <source>
        <dbReference type="Proteomes" id="UP001182556"/>
    </source>
</evidence>
<feature type="domain" description="Phospholipase D N-terminal" evidence="3">
    <location>
        <begin position="118"/>
        <end position="214"/>
    </location>
</feature>
<keyword evidence="5" id="KW-1185">Reference proteome</keyword>
<dbReference type="EMBL" id="JAODAN010000003">
    <property type="protein sequence ID" value="KAK1925934.1"/>
    <property type="molecule type" value="Genomic_DNA"/>
</dbReference>
<feature type="domain" description="PhoD-like phosphatase metallophosphatase" evidence="2">
    <location>
        <begin position="228"/>
        <end position="609"/>
    </location>
</feature>
<dbReference type="InterPro" id="IPR029052">
    <property type="entry name" value="Metallo-depent_PP-like"/>
</dbReference>
<evidence type="ECO:0000256" key="1">
    <source>
        <dbReference type="SAM" id="SignalP"/>
    </source>
</evidence>
<evidence type="ECO:0000313" key="4">
    <source>
        <dbReference type="EMBL" id="KAK1925934.1"/>
    </source>
</evidence>
<accession>A0AAD9FTC1</accession>
<dbReference type="SUPFAM" id="SSF56300">
    <property type="entry name" value="Metallo-dependent phosphatases"/>
    <property type="match status" value="1"/>
</dbReference>
<gene>
    <name evidence="4" type="ORF">DB88DRAFT_485668</name>
</gene>
<feature type="signal peptide" evidence="1">
    <location>
        <begin position="1"/>
        <end position="17"/>
    </location>
</feature>
<dbReference type="PANTHER" id="PTHR43606:SF7">
    <property type="entry name" value="PHOSPHATASE, PUTATIVE (AFU_ORTHOLOGUE AFUA_6G08710)-RELATED"/>
    <property type="match status" value="1"/>
</dbReference>
<proteinExistence type="predicted"/>
<dbReference type="Gene3D" id="3.60.21.70">
    <property type="entry name" value="PhoD-like phosphatase"/>
    <property type="match status" value="1"/>
</dbReference>
<evidence type="ECO:0000259" key="2">
    <source>
        <dbReference type="Pfam" id="PF09423"/>
    </source>
</evidence>
<dbReference type="InterPro" id="IPR032093">
    <property type="entry name" value="PhoD_N"/>
</dbReference>
<dbReference type="PANTHER" id="PTHR43606">
    <property type="entry name" value="PHOSPHATASE, PUTATIVE (AFU_ORTHOLOGUE AFUA_6G08710)-RELATED"/>
    <property type="match status" value="1"/>
</dbReference>
<dbReference type="Proteomes" id="UP001182556">
    <property type="component" value="Unassembled WGS sequence"/>
</dbReference>
<sequence>MLFALLPLLAVLGLSTATPEILNANLAYRSPYSNEPGLAIDTEAVHARHADSHRQIKREIQRGHLKREVNRRVKRDETGEIARPEGQSGEYTYKGYGLGVTDWGTAGYVYAGGLNYTHSVASGDPYDYSVLLWTRAEPTESYRIDVPMCMTYKVYAGLNATGEVVTSGYALTSADVDYTVKVEATGLTASTWYSYQFANCADESNVSDVGKTRTAPGKHATNLPTQRFSIYSCSNYPNGFFSAYSGPVVHQDTDYVVHLGDYIYESGSGGKPIGREPSKGKALATLDDYRQRYAQYRSDIDLSNMHKEFPIIAIWDDHETADNDYKAGSSASNDSLATGGCAYSGNTTCFTDREAHAKRAYHEWIPIRAVDISDESRIWRDFRFGDLVDVIALDTRKYDRDITDLYYNTEYVSKLAVDLESDRSIIGPKQEEWFLDTLKASNDRGTKWRMILNQVIFSSFNGGQWPGAQNPPDFAPNFDAWDGYQAVRQRILQHVYDEQIDNIAIFTGDTHANWLFETDQSTVYTGTNDPSTLRNVSTTTNSYQRGGVVEFGGTAVTSNGWGLSYKTGPNATELGSVPRVEYGGGLLYSEGFYRGYMLAEVSYDELKVSYFGYPGTLQARVPENRTLGFQATQLAGVNQVQRPLITPAEGFGAIKRGN</sequence>
<dbReference type="Pfam" id="PF09423">
    <property type="entry name" value="PhoD"/>
    <property type="match status" value="1"/>
</dbReference>
<dbReference type="Gene3D" id="2.60.40.380">
    <property type="entry name" value="Purple acid phosphatase-like, N-terminal"/>
    <property type="match status" value="1"/>
</dbReference>
<keyword evidence="1" id="KW-0732">Signal</keyword>
<reference evidence="4" key="1">
    <citation type="submission" date="2023-02" db="EMBL/GenBank/DDBJ databases">
        <title>Identification and recombinant expression of a fungal hydrolase from Papiliotrema laurentii that hydrolyzes apple cutin and clears colloidal polyester polyurethane.</title>
        <authorList>
            <consortium name="DOE Joint Genome Institute"/>
            <person name="Roman V.A."/>
            <person name="Bojanowski C."/>
            <person name="Crable B.R."/>
            <person name="Wagner D.N."/>
            <person name="Hung C.S."/>
            <person name="Nadeau L.J."/>
            <person name="Schratz L."/>
            <person name="Haridas S."/>
            <person name="Pangilinan J."/>
            <person name="Lipzen A."/>
            <person name="Na H."/>
            <person name="Yan M."/>
            <person name="Ng V."/>
            <person name="Grigoriev I.V."/>
            <person name="Spatafora J.W."/>
            <person name="Barlow D."/>
            <person name="Biffinger J."/>
            <person name="Kelley-Loughnane N."/>
            <person name="Varaljay V.A."/>
            <person name="Crookes-Goodson W.J."/>
        </authorList>
    </citation>
    <scope>NUCLEOTIDE SEQUENCE</scope>
    <source>
        <strain evidence="4">5307AH</strain>
    </source>
</reference>
<dbReference type="InterPro" id="IPR038607">
    <property type="entry name" value="PhoD-like_sf"/>
</dbReference>
<dbReference type="Pfam" id="PF16655">
    <property type="entry name" value="PhoD_N"/>
    <property type="match status" value="1"/>
</dbReference>
<dbReference type="AlphaFoldDB" id="A0AAD9FTC1"/>
<protein>
    <submittedName>
        <fullName evidence="4">PhoD-like phosphatase-domain-containing protein</fullName>
    </submittedName>
</protein>
<dbReference type="InterPro" id="IPR052900">
    <property type="entry name" value="Phospholipid_Metab_Enz"/>
</dbReference>
<evidence type="ECO:0000259" key="3">
    <source>
        <dbReference type="Pfam" id="PF16655"/>
    </source>
</evidence>
<feature type="chain" id="PRO_5042077990" evidence="1">
    <location>
        <begin position="18"/>
        <end position="658"/>
    </location>
</feature>
<name>A0AAD9FTC1_PAPLA</name>